<sequence length="108" mass="12101">MRFVYALAGISPSIWAHPLLSSVVITSVSGETLKLPVDPSWNRYLLREARHLNDLGYEIDFTKGYIQSSCAVYSSWESLSAMIETLLLAITRLRDVTLNLRQPTTTVA</sequence>
<keyword evidence="3" id="KW-1185">Reference proteome</keyword>
<feature type="signal peptide" evidence="1">
    <location>
        <begin position="1"/>
        <end position="16"/>
    </location>
</feature>
<reference evidence="2 3" key="1">
    <citation type="submission" date="2023-08" db="EMBL/GenBank/DDBJ databases">
        <authorList>
            <person name="Palmer J.M."/>
        </authorList>
    </citation>
    <scope>NUCLEOTIDE SEQUENCE [LARGE SCALE GENOMIC DNA]</scope>
    <source>
        <strain evidence="2 3">TWF481</strain>
    </source>
</reference>
<evidence type="ECO:0000313" key="3">
    <source>
        <dbReference type="Proteomes" id="UP001370758"/>
    </source>
</evidence>
<accession>A0AAV9VVI0</accession>
<feature type="chain" id="PRO_5043732061" evidence="1">
    <location>
        <begin position="17"/>
        <end position="108"/>
    </location>
</feature>
<protein>
    <submittedName>
        <fullName evidence="2">Uncharacterized protein</fullName>
    </submittedName>
</protein>
<evidence type="ECO:0000256" key="1">
    <source>
        <dbReference type="SAM" id="SignalP"/>
    </source>
</evidence>
<comment type="caution">
    <text evidence="2">The sequence shown here is derived from an EMBL/GenBank/DDBJ whole genome shotgun (WGS) entry which is preliminary data.</text>
</comment>
<dbReference type="AlphaFoldDB" id="A0AAV9VVI0"/>
<name>A0AAV9VVI0_9PEZI</name>
<organism evidence="2 3">
    <name type="scientific">Arthrobotrys musiformis</name>
    <dbReference type="NCBI Taxonomy" id="47236"/>
    <lineage>
        <taxon>Eukaryota</taxon>
        <taxon>Fungi</taxon>
        <taxon>Dikarya</taxon>
        <taxon>Ascomycota</taxon>
        <taxon>Pezizomycotina</taxon>
        <taxon>Orbiliomycetes</taxon>
        <taxon>Orbiliales</taxon>
        <taxon>Orbiliaceae</taxon>
        <taxon>Arthrobotrys</taxon>
    </lineage>
</organism>
<proteinExistence type="predicted"/>
<keyword evidence="1" id="KW-0732">Signal</keyword>
<dbReference type="EMBL" id="JAVHJL010000009">
    <property type="protein sequence ID" value="KAK6497457.1"/>
    <property type="molecule type" value="Genomic_DNA"/>
</dbReference>
<evidence type="ECO:0000313" key="2">
    <source>
        <dbReference type="EMBL" id="KAK6497457.1"/>
    </source>
</evidence>
<dbReference type="Proteomes" id="UP001370758">
    <property type="component" value="Unassembled WGS sequence"/>
</dbReference>
<gene>
    <name evidence="2" type="ORF">TWF481_011865</name>
</gene>